<evidence type="ECO:0000313" key="1">
    <source>
        <dbReference type="EMBL" id="BBM93104.1"/>
    </source>
</evidence>
<dbReference type="Proteomes" id="UP000422519">
    <property type="component" value="Chromosome"/>
</dbReference>
<dbReference type="InterPro" id="IPR022437">
    <property type="entry name" value="RPE3"/>
</dbReference>
<name>A0AAD1GJN3_RICCR</name>
<proteinExistence type="predicted"/>
<sequence>MSERFRQDEFKCAPAKAVGKLREYRRVMQNSLVSSFMNYSVLFFLLPHP</sequence>
<dbReference type="AlphaFoldDB" id="A0AAD1GJN3"/>
<protein>
    <submittedName>
        <fullName evidence="1">Uncharacterized protein</fullName>
    </submittedName>
</protein>
<dbReference type="EMBL" id="AP019863">
    <property type="protein sequence ID" value="BBM93104.1"/>
    <property type="molecule type" value="Genomic_DNA"/>
</dbReference>
<organism evidence="1 2">
    <name type="scientific">Rickettsia conorii subsp. heilongjiangensis</name>
    <dbReference type="NCBI Taxonomy" id="226665"/>
    <lineage>
        <taxon>Bacteria</taxon>
        <taxon>Pseudomonadati</taxon>
        <taxon>Pseudomonadota</taxon>
        <taxon>Alphaproteobacteria</taxon>
        <taxon>Rickettsiales</taxon>
        <taxon>Rickettsiaceae</taxon>
        <taxon>Rickettsieae</taxon>
        <taxon>Rickettsia</taxon>
        <taxon>spotted fever group</taxon>
    </lineage>
</organism>
<evidence type="ECO:0000313" key="2">
    <source>
        <dbReference type="Proteomes" id="UP000422519"/>
    </source>
</evidence>
<gene>
    <name evidence="1" type="ORF">RHHCN13_08255</name>
</gene>
<reference evidence="1" key="1">
    <citation type="journal article" date="2019" name="Front. Microbiol.">
        <title>Genomic features of Rickettsia heilongjiangensis revealed by intraspecies comparison and detailed comparison with Rickettsia japonica.</title>
        <authorList>
            <person name="Kasama K."/>
            <person name="Fujita H."/>
            <person name="Yamamoto S."/>
            <person name="Ooka T."/>
            <person name="Gotoh Y."/>
            <person name="Ogura Y."/>
            <person name="Ando S."/>
            <person name="Hayashi T."/>
        </authorList>
    </citation>
    <scope>NUCLEOTIDE SEQUENCE</scope>
    <source>
        <strain evidence="1">HCN-13</strain>
    </source>
</reference>
<dbReference type="NCBIfam" id="TIGR03775">
    <property type="entry name" value="RPE3"/>
    <property type="match status" value="1"/>
</dbReference>
<accession>A0AAD1GJN3</accession>